<proteinExistence type="evidence at transcript level"/>
<gene>
    <name evidence="1" type="primary">PnsB2</name>
</gene>
<evidence type="ECO:0000313" key="1">
    <source>
        <dbReference type="EMBL" id="AKG62644.1"/>
    </source>
</evidence>
<sequence length="360" mass="39346">MASHSLLSLHLPKSSPLTLLRASSAATVQSPSESLEERFGRKGIKFSDSGDVPIVELTVRNGSSLRLRIPDGIVTSYKPKVYWKDDGFEEVLHTIGDGASLVKGGLGLVLNDVSRDGPPWSASEWCVKDSDSDSIDAVQVELSCTNGDGSLDITYVISLYPLSMATAVIVQNNGTESRKLISAMLSHIKFKSRGGSGIQGLRGCSYCSHPPLSSSFGILSPSDAMEPDSPGWFSFLGSSSQEKVITNIDEPEAWKVEDNMYIVLKRKLSRVYTAPPRERLKRIYNTSPSKYQTIDQGSKLGFRIIRMGYEDFYIGSPGSLSLNYGNDYFICTGSASMLVPETLEPGDQWRAAQVIEHDNL</sequence>
<dbReference type="Gene3D" id="2.70.98.10">
    <property type="match status" value="1"/>
</dbReference>
<dbReference type="GO" id="GO:0005737">
    <property type="term" value="C:cytoplasm"/>
    <property type="evidence" value="ECO:0007669"/>
    <property type="project" value="TreeGrafter"/>
</dbReference>
<organism evidence="1">
    <name type="scientific">Goodyera fumata</name>
    <dbReference type="NCBI Taxonomy" id="1390594"/>
    <lineage>
        <taxon>Eukaryota</taxon>
        <taxon>Viridiplantae</taxon>
        <taxon>Streptophyta</taxon>
        <taxon>Embryophyta</taxon>
        <taxon>Tracheophyta</taxon>
        <taxon>Spermatophyta</taxon>
        <taxon>Magnoliopsida</taxon>
        <taxon>Liliopsida</taxon>
        <taxon>Asparagales</taxon>
        <taxon>Orchidaceae</taxon>
        <taxon>Orchidoideae</taxon>
        <taxon>Cranichideae</taxon>
        <taxon>Goodyerinae</taxon>
        <taxon>Goodyera</taxon>
    </lineage>
</organism>
<accession>A0A0F7CYS8</accession>
<dbReference type="GO" id="GO:0047938">
    <property type="term" value="F:glucose-6-phosphate 1-epimerase activity"/>
    <property type="evidence" value="ECO:0007669"/>
    <property type="project" value="TreeGrafter"/>
</dbReference>
<dbReference type="GO" id="GO:0005975">
    <property type="term" value="P:carbohydrate metabolic process"/>
    <property type="evidence" value="ECO:0007669"/>
    <property type="project" value="InterPro"/>
</dbReference>
<dbReference type="InterPro" id="IPR014718">
    <property type="entry name" value="GH-type_carb-bd"/>
</dbReference>
<dbReference type="GO" id="GO:0030246">
    <property type="term" value="F:carbohydrate binding"/>
    <property type="evidence" value="ECO:0007669"/>
    <property type="project" value="InterPro"/>
</dbReference>
<dbReference type="PANTHER" id="PTHR11122">
    <property type="entry name" value="APOSPORY-ASSOCIATED PROTEIN C-RELATED"/>
    <property type="match status" value="1"/>
</dbReference>
<dbReference type="EMBL" id="KM584544">
    <property type="protein sequence ID" value="AKG62644.1"/>
    <property type="molecule type" value="mRNA"/>
</dbReference>
<dbReference type="SUPFAM" id="SSF74650">
    <property type="entry name" value="Galactose mutarotase-like"/>
    <property type="match status" value="1"/>
</dbReference>
<name>A0A0F7CYS8_9ASPA</name>
<protein>
    <submittedName>
        <fullName evidence="1">Photosynthetic NDH subcomplex B 2</fullName>
    </submittedName>
</protein>
<dbReference type="AlphaFoldDB" id="A0A0F7CYS8"/>
<dbReference type="InterPro" id="IPR011013">
    <property type="entry name" value="Gal_mutarotase_sf_dom"/>
</dbReference>
<reference evidence="1" key="1">
    <citation type="journal article" date="2015" name="BMC Plant Biol.">
        <title>NDH expression marks major transitions in plant evolution and reveals coordinate intracellular gene loss.</title>
        <authorList>
            <person name="Ruhlman T.A."/>
            <person name="Chang W.J."/>
            <person name="Chen J.J."/>
            <person name="Huang Y.T."/>
            <person name="Chan M.T."/>
            <person name="Zhang J."/>
            <person name="Liao D.C."/>
            <person name="Blazier J.C."/>
            <person name="Jin X."/>
            <person name="Shih M.C."/>
            <person name="Jansen R.K."/>
            <person name="Lin C.S."/>
        </authorList>
    </citation>
    <scope>NUCLEOTIDE SEQUENCE</scope>
</reference>
<dbReference type="PANTHER" id="PTHR11122:SF18">
    <property type="entry name" value="PHOTOSYNTHETIC NDH SUBUNIT OF SUBCOMPLEX B 2, CHLOROPLASTIC"/>
    <property type="match status" value="1"/>
</dbReference>